<proteinExistence type="inferred from homology"/>
<evidence type="ECO:0000256" key="6">
    <source>
        <dbReference type="ARBA" id="ARBA00022801"/>
    </source>
</evidence>
<feature type="domain" description="ERCC4" evidence="11">
    <location>
        <begin position="298"/>
        <end position="378"/>
    </location>
</feature>
<keyword evidence="6" id="KW-0378">Hydrolase</keyword>
<dbReference type="FunFam" id="3.40.50.10130:FF:000002">
    <property type="entry name" value="DNA repair endonuclease XPF"/>
    <property type="match status" value="1"/>
</dbReference>
<dbReference type="Proteomes" id="UP001603857">
    <property type="component" value="Unassembled WGS sequence"/>
</dbReference>
<comment type="subcellular location">
    <subcellularLocation>
        <location evidence="1">Nucleus</location>
    </subcellularLocation>
</comment>
<evidence type="ECO:0000256" key="8">
    <source>
        <dbReference type="ARBA" id="ARBA00023204"/>
    </source>
</evidence>
<accession>A0ABD1NIP6</accession>
<dbReference type="SMART" id="SM00891">
    <property type="entry name" value="ERCC4"/>
    <property type="match status" value="1"/>
</dbReference>
<keyword evidence="9" id="KW-0539">Nucleus</keyword>
<reference evidence="12 13" key="1">
    <citation type="submission" date="2024-08" db="EMBL/GenBank/DDBJ databases">
        <title>Insights into the chromosomal genome structure of Flemingia macrophylla.</title>
        <authorList>
            <person name="Ding Y."/>
            <person name="Zhao Y."/>
            <person name="Bi W."/>
            <person name="Wu M."/>
            <person name="Zhao G."/>
            <person name="Gong Y."/>
            <person name="Li W."/>
            <person name="Zhang P."/>
        </authorList>
    </citation>
    <scope>NUCLEOTIDE SEQUENCE [LARGE SCALE GENOMIC DNA]</scope>
    <source>
        <strain evidence="12">DYQJB</strain>
        <tissue evidence="12">Leaf</tissue>
    </source>
</reference>
<evidence type="ECO:0000256" key="5">
    <source>
        <dbReference type="ARBA" id="ARBA00022763"/>
    </source>
</evidence>
<dbReference type="SUPFAM" id="SSF52980">
    <property type="entry name" value="Restriction endonuclease-like"/>
    <property type="match status" value="1"/>
</dbReference>
<keyword evidence="8" id="KW-0234">DNA repair</keyword>
<dbReference type="Gene3D" id="3.40.50.10130">
    <property type="match status" value="1"/>
</dbReference>
<protein>
    <recommendedName>
        <fullName evidence="11">ERCC4 domain-containing protein</fullName>
    </recommendedName>
</protein>
<evidence type="ECO:0000313" key="13">
    <source>
        <dbReference type="Proteomes" id="UP001603857"/>
    </source>
</evidence>
<evidence type="ECO:0000256" key="10">
    <source>
        <dbReference type="SAM" id="MobiDB-lite"/>
    </source>
</evidence>
<evidence type="ECO:0000256" key="7">
    <source>
        <dbReference type="ARBA" id="ARBA00023125"/>
    </source>
</evidence>
<dbReference type="InterPro" id="IPR006166">
    <property type="entry name" value="ERCC4_domain"/>
</dbReference>
<dbReference type="Pfam" id="PF02732">
    <property type="entry name" value="ERCC4"/>
    <property type="match status" value="1"/>
</dbReference>
<evidence type="ECO:0000256" key="1">
    <source>
        <dbReference type="ARBA" id="ARBA00004123"/>
    </source>
</evidence>
<feature type="region of interest" description="Disordered" evidence="10">
    <location>
        <begin position="178"/>
        <end position="222"/>
    </location>
</feature>
<comment type="caution">
    <text evidence="12">The sequence shown here is derived from an EMBL/GenBank/DDBJ whole genome shotgun (WGS) entry which is preliminary data.</text>
</comment>
<dbReference type="PANTHER" id="PTHR10150:SF0">
    <property type="entry name" value="DNA REPAIR ENDONUCLEASE XPF"/>
    <property type="match status" value="1"/>
</dbReference>
<keyword evidence="5" id="KW-0227">DNA damage</keyword>
<comment type="similarity">
    <text evidence="2">Belongs to the XPF family.</text>
</comment>
<dbReference type="GO" id="GO:0006281">
    <property type="term" value="P:DNA repair"/>
    <property type="evidence" value="ECO:0007669"/>
    <property type="project" value="UniProtKB-KW"/>
</dbReference>
<dbReference type="InterPro" id="IPR011335">
    <property type="entry name" value="Restrct_endonuc-II-like"/>
</dbReference>
<gene>
    <name evidence="12" type="ORF">Fmac_001418</name>
</gene>
<dbReference type="GO" id="GO:0005634">
    <property type="term" value="C:nucleus"/>
    <property type="evidence" value="ECO:0007669"/>
    <property type="project" value="UniProtKB-SubCell"/>
</dbReference>
<dbReference type="SUPFAM" id="SSF81606">
    <property type="entry name" value="PP2C-like"/>
    <property type="match status" value="1"/>
</dbReference>
<keyword evidence="3" id="KW-0540">Nuclease</keyword>
<evidence type="ECO:0000256" key="2">
    <source>
        <dbReference type="ARBA" id="ARBA00010015"/>
    </source>
</evidence>
<keyword evidence="4" id="KW-0255">Endonuclease</keyword>
<evidence type="ECO:0000256" key="9">
    <source>
        <dbReference type="ARBA" id="ARBA00023242"/>
    </source>
</evidence>
<dbReference type="CDD" id="cd20078">
    <property type="entry name" value="XPF_nuclease_XPF_euk"/>
    <property type="match status" value="1"/>
</dbReference>
<evidence type="ECO:0000259" key="11">
    <source>
        <dbReference type="SMART" id="SM00891"/>
    </source>
</evidence>
<dbReference type="GO" id="GO:0004519">
    <property type="term" value="F:endonuclease activity"/>
    <property type="evidence" value="ECO:0007669"/>
    <property type="project" value="UniProtKB-KW"/>
</dbReference>
<keyword evidence="7" id="KW-0238">DNA-binding</keyword>
<keyword evidence="13" id="KW-1185">Reference proteome</keyword>
<organism evidence="12 13">
    <name type="scientific">Flemingia macrophylla</name>
    <dbReference type="NCBI Taxonomy" id="520843"/>
    <lineage>
        <taxon>Eukaryota</taxon>
        <taxon>Viridiplantae</taxon>
        <taxon>Streptophyta</taxon>
        <taxon>Embryophyta</taxon>
        <taxon>Tracheophyta</taxon>
        <taxon>Spermatophyta</taxon>
        <taxon>Magnoliopsida</taxon>
        <taxon>eudicotyledons</taxon>
        <taxon>Gunneridae</taxon>
        <taxon>Pentapetalae</taxon>
        <taxon>rosids</taxon>
        <taxon>fabids</taxon>
        <taxon>Fabales</taxon>
        <taxon>Fabaceae</taxon>
        <taxon>Papilionoideae</taxon>
        <taxon>50 kb inversion clade</taxon>
        <taxon>NPAAA clade</taxon>
        <taxon>indigoferoid/millettioid clade</taxon>
        <taxon>Phaseoleae</taxon>
        <taxon>Flemingia</taxon>
    </lineage>
</organism>
<feature type="compositionally biased region" description="Basic and acidic residues" evidence="10">
    <location>
        <begin position="210"/>
        <end position="222"/>
    </location>
</feature>
<name>A0ABD1NIP6_9FABA</name>
<dbReference type="PANTHER" id="PTHR10150">
    <property type="entry name" value="DNA REPAIR ENDONUCLEASE XPF"/>
    <property type="match status" value="1"/>
</dbReference>
<evidence type="ECO:0000256" key="3">
    <source>
        <dbReference type="ARBA" id="ARBA00022722"/>
    </source>
</evidence>
<dbReference type="InterPro" id="IPR047520">
    <property type="entry name" value="XPF_nuclease"/>
</dbReference>
<sequence length="447" mass="50465">MLSSFGKPSSSQWYKTLLEEDFGCLTDVEVIVGSLYLKDAKQEVLEEVEEERQKQRMLREEVWAEGEDTNNGIVLVACKDERSCLQLEESITNGPKKVMHEEWKKYLLNKVQLRDIVHKPKDPKPKGFGILDGVTPITPAQNSETTKGISKREHDALVAATSKLKNPAENVHVVEDTPQAEFGEQGRAKRKRKVGTRNGPDVLDSSGVRNNDKEETSDEIRMSDSENKIVEDVTIPVSAGRFCESMRTGTSVENIVLRRHTNPDALQQVMGSHLPPVHFYALESDKPILDILQPSVVIVIVDMREFMSSLPNVLNQKGMRIVPVTLEVGDYILSPLICVERKSIQDLFMSFTSGRLYHQVETMVRYYRIPVLLIEFSQDKSFSFKAHNLSKDHKPDLEVEKDRILKAGGFIQVGRVNGSLNLARAIGTRDYFVINSNGWMNTSFCNS</sequence>
<dbReference type="GO" id="GO:0003677">
    <property type="term" value="F:DNA binding"/>
    <property type="evidence" value="ECO:0007669"/>
    <property type="project" value="UniProtKB-KW"/>
</dbReference>
<evidence type="ECO:0000256" key="4">
    <source>
        <dbReference type="ARBA" id="ARBA00022759"/>
    </source>
</evidence>
<dbReference type="EMBL" id="JBGMDY010000001">
    <property type="protein sequence ID" value="KAL2347418.1"/>
    <property type="molecule type" value="Genomic_DNA"/>
</dbReference>
<dbReference type="AlphaFoldDB" id="A0ABD1NIP6"/>
<dbReference type="InterPro" id="IPR036457">
    <property type="entry name" value="PPM-type-like_dom_sf"/>
</dbReference>
<dbReference type="GO" id="GO:0016787">
    <property type="term" value="F:hydrolase activity"/>
    <property type="evidence" value="ECO:0007669"/>
    <property type="project" value="UniProtKB-KW"/>
</dbReference>
<evidence type="ECO:0000313" key="12">
    <source>
        <dbReference type="EMBL" id="KAL2347418.1"/>
    </source>
</evidence>